<proteinExistence type="predicted"/>
<sequence>MEFYLPSSNGEWMAWTSALLTSLFGLIMFFAPAFTLKLLRLDLSGGRKEGLATIRSTMAGFYLGVGLGCLIFAQPFLWLVIGAAWGFTLFGRFISIMSDKTSSIYNWSFAILEFFLAAGPLLFAFGLVQ</sequence>
<name>A0A841LXW3_9HYPH</name>
<dbReference type="Proteomes" id="UP000555393">
    <property type="component" value="Unassembled WGS sequence"/>
</dbReference>
<evidence type="ECO:0008006" key="4">
    <source>
        <dbReference type="Google" id="ProtNLM"/>
    </source>
</evidence>
<dbReference type="AlphaFoldDB" id="A0A841LXW3"/>
<organism evidence="2 3">
    <name type="scientific">Paenochrobactrum gallinarii</name>
    <dbReference type="NCBI Taxonomy" id="643673"/>
    <lineage>
        <taxon>Bacteria</taxon>
        <taxon>Pseudomonadati</taxon>
        <taxon>Pseudomonadota</taxon>
        <taxon>Alphaproteobacteria</taxon>
        <taxon>Hyphomicrobiales</taxon>
        <taxon>Brucellaceae</taxon>
        <taxon>Paenochrobactrum</taxon>
    </lineage>
</organism>
<accession>A0A841LXW3</accession>
<feature type="transmembrane region" description="Helical" evidence="1">
    <location>
        <begin position="60"/>
        <end position="87"/>
    </location>
</feature>
<evidence type="ECO:0000313" key="2">
    <source>
        <dbReference type="EMBL" id="MBB6261347.1"/>
    </source>
</evidence>
<comment type="caution">
    <text evidence="2">The sequence shown here is derived from an EMBL/GenBank/DDBJ whole genome shotgun (WGS) entry which is preliminary data.</text>
</comment>
<keyword evidence="1" id="KW-0472">Membrane</keyword>
<feature type="transmembrane region" description="Helical" evidence="1">
    <location>
        <begin position="12"/>
        <end position="39"/>
    </location>
</feature>
<protein>
    <recommendedName>
        <fullName evidence="4">DUF4345 domain-containing protein</fullName>
    </recommendedName>
</protein>
<dbReference type="EMBL" id="JACIIU010000007">
    <property type="protein sequence ID" value="MBB6261347.1"/>
    <property type="molecule type" value="Genomic_DNA"/>
</dbReference>
<reference evidence="2 3" key="1">
    <citation type="submission" date="2020-08" db="EMBL/GenBank/DDBJ databases">
        <title>Genomic Encyclopedia of Type Strains, Phase IV (KMG-IV): sequencing the most valuable type-strain genomes for metagenomic binning, comparative biology and taxonomic classification.</title>
        <authorList>
            <person name="Goeker M."/>
        </authorList>
    </citation>
    <scope>NUCLEOTIDE SEQUENCE [LARGE SCALE GENOMIC DNA]</scope>
    <source>
        <strain evidence="2 3">DSM 22336</strain>
    </source>
</reference>
<gene>
    <name evidence="2" type="ORF">FHS77_001898</name>
</gene>
<keyword evidence="1" id="KW-0812">Transmembrane</keyword>
<keyword evidence="1" id="KW-1133">Transmembrane helix</keyword>
<feature type="transmembrane region" description="Helical" evidence="1">
    <location>
        <begin position="107"/>
        <end position="128"/>
    </location>
</feature>
<dbReference type="RefSeq" id="WP_184222609.1">
    <property type="nucleotide sequence ID" value="NZ_JACIIU010000007.1"/>
</dbReference>
<evidence type="ECO:0000256" key="1">
    <source>
        <dbReference type="SAM" id="Phobius"/>
    </source>
</evidence>
<keyword evidence="3" id="KW-1185">Reference proteome</keyword>
<evidence type="ECO:0000313" key="3">
    <source>
        <dbReference type="Proteomes" id="UP000555393"/>
    </source>
</evidence>